<keyword evidence="2" id="KW-1185">Reference proteome</keyword>
<evidence type="ECO:0000313" key="1">
    <source>
        <dbReference type="EMBL" id="KAH7237797.1"/>
    </source>
</evidence>
<dbReference type="EMBL" id="JAGMUX010000015">
    <property type="protein sequence ID" value="KAH7237797.1"/>
    <property type="molecule type" value="Genomic_DNA"/>
</dbReference>
<dbReference type="AlphaFoldDB" id="A0A9P9GFX8"/>
<organism evidence="1 2">
    <name type="scientific">Fusarium redolens</name>
    <dbReference type="NCBI Taxonomy" id="48865"/>
    <lineage>
        <taxon>Eukaryota</taxon>
        <taxon>Fungi</taxon>
        <taxon>Dikarya</taxon>
        <taxon>Ascomycota</taxon>
        <taxon>Pezizomycotina</taxon>
        <taxon>Sordariomycetes</taxon>
        <taxon>Hypocreomycetidae</taxon>
        <taxon>Hypocreales</taxon>
        <taxon>Nectriaceae</taxon>
        <taxon>Fusarium</taxon>
        <taxon>Fusarium redolens species complex</taxon>
    </lineage>
</organism>
<evidence type="ECO:0000313" key="2">
    <source>
        <dbReference type="Proteomes" id="UP000720189"/>
    </source>
</evidence>
<accession>A0A9P9GFX8</accession>
<dbReference type="GeneID" id="70223645"/>
<reference evidence="1" key="1">
    <citation type="journal article" date="2021" name="Nat. Commun.">
        <title>Genetic determinants of endophytism in the Arabidopsis root mycobiome.</title>
        <authorList>
            <person name="Mesny F."/>
            <person name="Miyauchi S."/>
            <person name="Thiergart T."/>
            <person name="Pickel B."/>
            <person name="Atanasova L."/>
            <person name="Karlsson M."/>
            <person name="Huettel B."/>
            <person name="Barry K.W."/>
            <person name="Haridas S."/>
            <person name="Chen C."/>
            <person name="Bauer D."/>
            <person name="Andreopoulos W."/>
            <person name="Pangilinan J."/>
            <person name="LaButti K."/>
            <person name="Riley R."/>
            <person name="Lipzen A."/>
            <person name="Clum A."/>
            <person name="Drula E."/>
            <person name="Henrissat B."/>
            <person name="Kohler A."/>
            <person name="Grigoriev I.V."/>
            <person name="Martin F.M."/>
            <person name="Hacquard S."/>
        </authorList>
    </citation>
    <scope>NUCLEOTIDE SEQUENCE</scope>
    <source>
        <strain evidence="1">MPI-CAGE-AT-0023</strain>
    </source>
</reference>
<comment type="caution">
    <text evidence="1">The sequence shown here is derived from an EMBL/GenBank/DDBJ whole genome shotgun (WGS) entry which is preliminary data.</text>
</comment>
<gene>
    <name evidence="1" type="ORF">BKA55DRAFT_578317</name>
</gene>
<sequence>MTELCKLCKGRPEGYRCGMCGGRPISAPENELCRLCGGHPIDYNCGLCGKSPETRPSAHSCGFCQDRPIGHRCGYCGAIPIGAAQTTLCQLCGNNPPNHGCESCGARPKTLRPDGVFWVCKHGVFDRHRRCVQCGPEVGKKAEVSLKPSEACKSCLRTPKGYCCVLCGERSGSTEHTNTSSP</sequence>
<name>A0A9P9GFX8_FUSRE</name>
<proteinExistence type="predicted"/>
<protein>
    <submittedName>
        <fullName evidence="1">Uncharacterized protein</fullName>
    </submittedName>
</protein>
<dbReference type="Proteomes" id="UP000720189">
    <property type="component" value="Unassembled WGS sequence"/>
</dbReference>
<dbReference type="RefSeq" id="XP_046045656.1">
    <property type="nucleotide sequence ID" value="XM_046193691.1"/>
</dbReference>